<dbReference type="AlphaFoldDB" id="A0A4P9ZIM2"/>
<dbReference type="InterPro" id="IPR000073">
    <property type="entry name" value="AB_hydrolase_1"/>
</dbReference>
<keyword evidence="4" id="KW-1185">Reference proteome</keyword>
<evidence type="ECO:0000313" key="4">
    <source>
        <dbReference type="Proteomes" id="UP000268321"/>
    </source>
</evidence>
<dbReference type="EMBL" id="ML004429">
    <property type="protein sequence ID" value="RKP32895.1"/>
    <property type="molecule type" value="Genomic_DNA"/>
</dbReference>
<evidence type="ECO:0000256" key="1">
    <source>
        <dbReference type="SAM" id="MobiDB-lite"/>
    </source>
</evidence>
<organism evidence="3 4">
    <name type="scientific">Metschnikowia bicuspidata</name>
    <dbReference type="NCBI Taxonomy" id="27322"/>
    <lineage>
        <taxon>Eukaryota</taxon>
        <taxon>Fungi</taxon>
        <taxon>Dikarya</taxon>
        <taxon>Ascomycota</taxon>
        <taxon>Saccharomycotina</taxon>
        <taxon>Pichiomycetes</taxon>
        <taxon>Metschnikowiaceae</taxon>
        <taxon>Metschnikowia</taxon>
    </lineage>
</organism>
<dbReference type="SUPFAM" id="SSF53474">
    <property type="entry name" value="alpha/beta-Hydrolases"/>
    <property type="match status" value="1"/>
</dbReference>
<reference evidence="4" key="1">
    <citation type="journal article" date="2018" name="Nat. Microbiol.">
        <title>Leveraging single-cell genomics to expand the fungal tree of life.</title>
        <authorList>
            <person name="Ahrendt S.R."/>
            <person name="Quandt C.A."/>
            <person name="Ciobanu D."/>
            <person name="Clum A."/>
            <person name="Salamov A."/>
            <person name="Andreopoulos B."/>
            <person name="Cheng J.F."/>
            <person name="Woyke T."/>
            <person name="Pelin A."/>
            <person name="Henrissat B."/>
            <person name="Reynolds N.K."/>
            <person name="Benny G.L."/>
            <person name="Smith M.E."/>
            <person name="James T.Y."/>
            <person name="Grigoriev I.V."/>
        </authorList>
    </citation>
    <scope>NUCLEOTIDE SEQUENCE [LARGE SCALE GENOMIC DNA]</scope>
    <source>
        <strain evidence="4">Baker2002</strain>
    </source>
</reference>
<dbReference type="Pfam" id="PF00561">
    <property type="entry name" value="Abhydrolase_1"/>
    <property type="match status" value="1"/>
</dbReference>
<name>A0A4P9ZIM2_9ASCO</name>
<dbReference type="Gene3D" id="3.40.50.1820">
    <property type="entry name" value="alpha/beta hydrolase"/>
    <property type="match status" value="1"/>
</dbReference>
<sequence length="209" mass="24218">MYSLRGPCQAWSRRFFHLPAGYEPNSSHVKRLQFTRRLYIWWKSLQPNRLQVLQDQLVKLLFPSDLIENRSVQRSNHQNKIDVAENIINEVVFSVENDPSFPTKLQRARDKVQPILLNMEDYCTCAFENWRMNSGIEKIDFIVGHSFGAYWSASYALRSPERLKNLVLLSPFGLKRTAFSLTAPIPEKKKGIKPSLGPNSYDFLPEGQS</sequence>
<dbReference type="OrthoDB" id="7457040at2759"/>
<feature type="region of interest" description="Disordered" evidence="1">
    <location>
        <begin position="190"/>
        <end position="209"/>
    </location>
</feature>
<evidence type="ECO:0000313" key="3">
    <source>
        <dbReference type="EMBL" id="RKP32895.1"/>
    </source>
</evidence>
<dbReference type="InterPro" id="IPR029058">
    <property type="entry name" value="AB_hydrolase_fold"/>
</dbReference>
<feature type="domain" description="AB hydrolase-1" evidence="2">
    <location>
        <begin position="134"/>
        <end position="175"/>
    </location>
</feature>
<evidence type="ECO:0000259" key="2">
    <source>
        <dbReference type="Pfam" id="PF00561"/>
    </source>
</evidence>
<accession>A0A4P9ZIM2</accession>
<protein>
    <recommendedName>
        <fullName evidence="2">AB hydrolase-1 domain-containing protein</fullName>
    </recommendedName>
</protein>
<proteinExistence type="predicted"/>
<gene>
    <name evidence="3" type="ORF">METBISCDRAFT_21157</name>
</gene>
<dbReference type="Proteomes" id="UP000268321">
    <property type="component" value="Unassembled WGS sequence"/>
</dbReference>